<accession>A0A090DS08</accession>
<dbReference type="SUPFAM" id="SSF55424">
    <property type="entry name" value="FAD/NAD-linked reductases, dimerisation (C-terminal) domain"/>
    <property type="match status" value="1"/>
</dbReference>
<evidence type="ECO:0000259" key="5">
    <source>
        <dbReference type="Pfam" id="PF07992"/>
    </source>
</evidence>
<dbReference type="Gene3D" id="3.50.50.60">
    <property type="entry name" value="FAD/NAD(P)-binding domain"/>
    <property type="match status" value="2"/>
</dbReference>
<dbReference type="InterPro" id="IPR050446">
    <property type="entry name" value="FAD-oxidoreductase/Apoptosis"/>
</dbReference>
<evidence type="ECO:0000313" key="8">
    <source>
        <dbReference type="Proteomes" id="UP000045285"/>
    </source>
</evidence>
<evidence type="ECO:0000256" key="1">
    <source>
        <dbReference type="ARBA" id="ARBA00001974"/>
    </source>
</evidence>
<dbReference type="STRING" id="69974.MPLDJ20_20692"/>
<dbReference type="GO" id="GO:0005737">
    <property type="term" value="C:cytoplasm"/>
    <property type="evidence" value="ECO:0007669"/>
    <property type="project" value="TreeGrafter"/>
</dbReference>
<dbReference type="Pfam" id="PF14759">
    <property type="entry name" value="Reductase_C"/>
    <property type="match status" value="1"/>
</dbReference>
<dbReference type="Pfam" id="PF07992">
    <property type="entry name" value="Pyr_redox_2"/>
    <property type="match status" value="1"/>
</dbReference>
<dbReference type="EC" id="1.18.1.-" evidence="7"/>
<dbReference type="InterPro" id="IPR028202">
    <property type="entry name" value="Reductase_C"/>
</dbReference>
<reference evidence="8" key="1">
    <citation type="submission" date="2014-08" db="EMBL/GenBank/DDBJ databases">
        <authorList>
            <person name="Moulin L."/>
        </authorList>
    </citation>
    <scope>NUCLEOTIDE SEQUENCE [LARGE SCALE GENOMIC DNA]</scope>
</reference>
<keyword evidence="4 7" id="KW-0560">Oxidoreductase</keyword>
<keyword evidence="2" id="KW-0285">Flavoprotein</keyword>
<dbReference type="AlphaFoldDB" id="A0A090DS08"/>
<dbReference type="PANTHER" id="PTHR43557:SF2">
    <property type="entry name" value="RIESKE DOMAIN-CONTAINING PROTEIN-RELATED"/>
    <property type="match status" value="1"/>
</dbReference>
<evidence type="ECO:0000256" key="4">
    <source>
        <dbReference type="ARBA" id="ARBA00023002"/>
    </source>
</evidence>
<organism evidence="7 8">
    <name type="scientific">Mesorhizobium plurifarium</name>
    <dbReference type="NCBI Taxonomy" id="69974"/>
    <lineage>
        <taxon>Bacteria</taxon>
        <taxon>Pseudomonadati</taxon>
        <taxon>Pseudomonadota</taxon>
        <taxon>Alphaproteobacteria</taxon>
        <taxon>Hyphomicrobiales</taxon>
        <taxon>Phyllobacteriaceae</taxon>
        <taxon>Mesorhizobium</taxon>
    </lineage>
</organism>
<dbReference type="PANTHER" id="PTHR43557">
    <property type="entry name" value="APOPTOSIS-INDUCING FACTOR 1"/>
    <property type="match status" value="1"/>
</dbReference>
<dbReference type="InterPro" id="IPR036188">
    <property type="entry name" value="FAD/NAD-bd_sf"/>
</dbReference>
<proteinExistence type="predicted"/>
<evidence type="ECO:0000256" key="3">
    <source>
        <dbReference type="ARBA" id="ARBA00022827"/>
    </source>
</evidence>
<protein>
    <submittedName>
        <fullName evidence="7">Rhodocoxin reductase</fullName>
        <ecNumber evidence="7">1.18.1.-</ecNumber>
    </submittedName>
</protein>
<evidence type="ECO:0000259" key="6">
    <source>
        <dbReference type="Pfam" id="PF14759"/>
    </source>
</evidence>
<keyword evidence="3" id="KW-0274">FAD</keyword>
<keyword evidence="8" id="KW-1185">Reference proteome</keyword>
<gene>
    <name evidence="7" type="primary">thcD</name>
    <name evidence="7" type="ORF">MPL3356_220263</name>
</gene>
<dbReference type="SUPFAM" id="SSF51905">
    <property type="entry name" value="FAD/NAD(P)-binding domain"/>
    <property type="match status" value="1"/>
</dbReference>
<dbReference type="Proteomes" id="UP000045285">
    <property type="component" value="Unassembled WGS sequence"/>
</dbReference>
<dbReference type="Gene3D" id="3.30.390.30">
    <property type="match status" value="1"/>
</dbReference>
<dbReference type="InterPro" id="IPR016156">
    <property type="entry name" value="FAD/NAD-linked_Rdtase_dimer_sf"/>
</dbReference>
<feature type="domain" description="Reductase C-terminal" evidence="6">
    <location>
        <begin position="320"/>
        <end position="403"/>
    </location>
</feature>
<name>A0A090DS08_MESPL</name>
<dbReference type="InterPro" id="IPR023753">
    <property type="entry name" value="FAD/NAD-binding_dom"/>
</dbReference>
<comment type="cofactor">
    <cofactor evidence="1">
        <name>FAD</name>
        <dbReference type="ChEBI" id="CHEBI:57692"/>
    </cofactor>
</comment>
<sequence length="417" mass="43798">MTNGVVIVGAGHAGVQAAASLREEGYEGPVVLIGDEEELPYHKPPLSKTFIKDPEAKPQPLRGEAFYTGNTIDYRPGVRIESIDAGARRLEVAGGGKLAFDRLVLATGSRPRLLKLDGAGLAGVVSLRSLADARLIRELSARSQDVVILGGGFIGLEIAATVRAAGRNVTVVEAVDRLLGRAVAPVIAAHVRQRLEAIGVRILTGTTVARLEGEGGRVSAAITSGGERLPAQMVIIGIGVVPNVELAEAVGLAIGNGIRVDQHMQSSVPEILAIGDAASYRHWFTGGDVRLESVQNATDQARLAARSILGHAEPFMAVPWFWSDIGDMKLQMVGLTQGGDHHVVLGDLAENKFSIYHYAGNRLLGIESVNRPADHMLGRKMLGAGFSPTPQTVAGGPDALKAALAAFSESEPAKARA</sequence>
<dbReference type="PRINTS" id="PR00411">
    <property type="entry name" value="PNDRDTASEI"/>
</dbReference>
<dbReference type="GO" id="GO:0016651">
    <property type="term" value="F:oxidoreductase activity, acting on NAD(P)H"/>
    <property type="evidence" value="ECO:0007669"/>
    <property type="project" value="TreeGrafter"/>
</dbReference>
<evidence type="ECO:0000313" key="7">
    <source>
        <dbReference type="EMBL" id="CDX16882.1"/>
    </source>
</evidence>
<feature type="domain" description="FAD/NAD(P)-binding" evidence="5">
    <location>
        <begin position="5"/>
        <end position="301"/>
    </location>
</feature>
<dbReference type="PRINTS" id="PR00368">
    <property type="entry name" value="FADPNR"/>
</dbReference>
<dbReference type="EMBL" id="CCMZ01000015">
    <property type="protein sequence ID" value="CDX16882.1"/>
    <property type="molecule type" value="Genomic_DNA"/>
</dbReference>
<evidence type="ECO:0000256" key="2">
    <source>
        <dbReference type="ARBA" id="ARBA00022630"/>
    </source>
</evidence>